<sequence>MSNHRHTDRTKSGWTDFEKYSVFARSISGLETSVVVKSDDLTFAFDMGYSTKESIKCKNVFISHGHMDHISAIPQHVGKRSLYGMSNARYYVPSHLVDDLKSVCDLYSKISENPGALNEIEILPCGDHDTVNFTSKYTMKAFPTIHRVKSQGYILYHHKKSLKAEYQGLDGKTIGEIVKSGETIHDIITTPDVAFTGDTTFDIFKNVTNPDLLRVKILIAESTYIDKEPNKDMVKLAQDRGHTHLQEFIDNEHLFRDIQHIVLIHFSDKYSSNYIKRVVYSSLPDSLIDKVVVSTYAKDIP</sequence>
<dbReference type="InterPro" id="IPR001279">
    <property type="entry name" value="Metallo-B-lactamas"/>
</dbReference>
<dbReference type="PANTHER" id="PTHR46504:SF2">
    <property type="entry name" value="TRNASE Z TRZ1"/>
    <property type="match status" value="1"/>
</dbReference>
<evidence type="ECO:0000259" key="1">
    <source>
        <dbReference type="Pfam" id="PF12706"/>
    </source>
</evidence>
<evidence type="ECO:0000313" key="2">
    <source>
        <dbReference type="EMBL" id="KAK6191331.1"/>
    </source>
</evidence>
<dbReference type="Proteomes" id="UP001347796">
    <property type="component" value="Unassembled WGS sequence"/>
</dbReference>
<keyword evidence="3" id="KW-1185">Reference proteome</keyword>
<dbReference type="Pfam" id="PF12706">
    <property type="entry name" value="Lactamase_B_2"/>
    <property type="match status" value="1"/>
</dbReference>
<dbReference type="PANTHER" id="PTHR46504">
    <property type="entry name" value="TRNASE Z TRZ1"/>
    <property type="match status" value="1"/>
</dbReference>
<dbReference type="Gene3D" id="3.60.15.10">
    <property type="entry name" value="Ribonuclease Z/Hydroxyacylglutathione hydrolase-like"/>
    <property type="match status" value="1"/>
</dbReference>
<comment type="caution">
    <text evidence="2">The sequence shown here is derived from an EMBL/GenBank/DDBJ whole genome shotgun (WGS) entry which is preliminary data.</text>
</comment>
<gene>
    <name evidence="2" type="ORF">SNE40_003050</name>
</gene>
<dbReference type="AlphaFoldDB" id="A0AAN8QER1"/>
<reference evidence="2 3" key="1">
    <citation type="submission" date="2024-01" db="EMBL/GenBank/DDBJ databases">
        <title>The genome of the rayed Mediterranean limpet Patella caerulea (Linnaeus, 1758).</title>
        <authorList>
            <person name="Anh-Thu Weber A."/>
            <person name="Halstead-Nussloch G."/>
        </authorList>
    </citation>
    <scope>NUCLEOTIDE SEQUENCE [LARGE SCALE GENOMIC DNA]</scope>
    <source>
        <strain evidence="2">AATW-2023a</strain>
        <tissue evidence="2">Whole specimen</tissue>
    </source>
</reference>
<accession>A0AAN8QER1</accession>
<evidence type="ECO:0000313" key="3">
    <source>
        <dbReference type="Proteomes" id="UP001347796"/>
    </source>
</evidence>
<feature type="domain" description="Metallo-beta-lactamase" evidence="1">
    <location>
        <begin position="58"/>
        <end position="250"/>
    </location>
</feature>
<name>A0AAN8QER1_PATCE</name>
<protein>
    <recommendedName>
        <fullName evidence="1">Metallo-beta-lactamase domain-containing protein</fullName>
    </recommendedName>
</protein>
<dbReference type="SUPFAM" id="SSF56281">
    <property type="entry name" value="Metallo-hydrolase/oxidoreductase"/>
    <property type="match status" value="1"/>
</dbReference>
<dbReference type="EMBL" id="JAZGQO010000002">
    <property type="protein sequence ID" value="KAK6191331.1"/>
    <property type="molecule type" value="Genomic_DNA"/>
</dbReference>
<organism evidence="2 3">
    <name type="scientific">Patella caerulea</name>
    <name type="common">Rayed Mediterranean limpet</name>
    <dbReference type="NCBI Taxonomy" id="87958"/>
    <lineage>
        <taxon>Eukaryota</taxon>
        <taxon>Metazoa</taxon>
        <taxon>Spiralia</taxon>
        <taxon>Lophotrochozoa</taxon>
        <taxon>Mollusca</taxon>
        <taxon>Gastropoda</taxon>
        <taxon>Patellogastropoda</taxon>
        <taxon>Patelloidea</taxon>
        <taxon>Patellidae</taxon>
        <taxon>Patella</taxon>
    </lineage>
</organism>
<dbReference type="InterPro" id="IPR036866">
    <property type="entry name" value="RibonucZ/Hydroxyglut_hydro"/>
</dbReference>
<proteinExistence type="predicted"/>